<feature type="region of interest" description="Disordered" evidence="1">
    <location>
        <begin position="377"/>
        <end position="441"/>
    </location>
</feature>
<feature type="compositionally biased region" description="Low complexity" evidence="1">
    <location>
        <begin position="455"/>
        <end position="467"/>
    </location>
</feature>
<dbReference type="Proteomes" id="UP000664859">
    <property type="component" value="Unassembled WGS sequence"/>
</dbReference>
<sequence>MCGVHFHIKCAAKVANRVKPGDGGGGGGGGGGDGGSGGSGSGDKCRCKSDPYPTRTAQIVRATNRANPAYLCTCILTLSMPVPTVTPIHTLHTPLRAPRIDPALNLIPLRIPPPTLRTPAQIMYTTTCANPAHQPYPASFAKSTVMDLWQAQRALQMMAILFQEPSMCATVRLLDAIAVLCTPPERFTFCTTVSNSCDIVARSIDGYFSSTCKPQRHVRRLHYWYSYAPAEGVGQSIIVEMLKSQGAQAVTNAQTEAHLQRAKAHSSKDSITTSVGTKDSHRAALDDLASRVRKEVTERWAQQHFIAAAAALQMRCKVVHVALLRRTPPPPPPPAVSLQRTFLPEVAVGAVGSADLDVASGQKLARCLLRGAEARVTAGGGSAGGDSGGDGGGGGRLRGSARELHALRKESASQLPLGSSRAALRGRHAQSGEGQQRRTAAVTAGLLSRDADWRGGAQAPAGSSSAAEIKSTASIGARSGHNSSNRSSAGGEVGGSSHSDGEKCFDAARGVHAVGGDGFAAAPVVRTPQLGGSRLSGDRGVHDDISMGVGAAPLLEQTATAF</sequence>
<evidence type="ECO:0000313" key="3">
    <source>
        <dbReference type="Proteomes" id="UP000664859"/>
    </source>
</evidence>
<protein>
    <submittedName>
        <fullName evidence="2">Uncharacterized protein</fullName>
    </submittedName>
</protein>
<dbReference type="AlphaFoldDB" id="A0A835YXR0"/>
<feature type="compositionally biased region" description="Gly residues" evidence="1">
    <location>
        <begin position="21"/>
        <end position="41"/>
    </location>
</feature>
<feature type="compositionally biased region" description="Basic and acidic residues" evidence="1">
    <location>
        <begin position="400"/>
        <end position="411"/>
    </location>
</feature>
<evidence type="ECO:0000313" key="2">
    <source>
        <dbReference type="EMBL" id="KAG5183486.1"/>
    </source>
</evidence>
<proteinExistence type="predicted"/>
<organism evidence="2 3">
    <name type="scientific">Tribonema minus</name>
    <dbReference type="NCBI Taxonomy" id="303371"/>
    <lineage>
        <taxon>Eukaryota</taxon>
        <taxon>Sar</taxon>
        <taxon>Stramenopiles</taxon>
        <taxon>Ochrophyta</taxon>
        <taxon>PX clade</taxon>
        <taxon>Xanthophyceae</taxon>
        <taxon>Tribonematales</taxon>
        <taxon>Tribonemataceae</taxon>
        <taxon>Tribonema</taxon>
    </lineage>
</organism>
<reference evidence="2" key="1">
    <citation type="submission" date="2021-02" db="EMBL/GenBank/DDBJ databases">
        <title>First Annotated Genome of the Yellow-green Alga Tribonema minus.</title>
        <authorList>
            <person name="Mahan K.M."/>
        </authorList>
    </citation>
    <scope>NUCLEOTIDE SEQUENCE</scope>
    <source>
        <strain evidence="2">UTEX B ZZ1240</strain>
    </source>
</reference>
<comment type="caution">
    <text evidence="2">The sequence shown here is derived from an EMBL/GenBank/DDBJ whole genome shotgun (WGS) entry which is preliminary data.</text>
</comment>
<accession>A0A835YXR0</accession>
<name>A0A835YXR0_9STRA</name>
<gene>
    <name evidence="2" type="ORF">JKP88DRAFT_255781</name>
</gene>
<feature type="region of interest" description="Disordered" evidence="1">
    <location>
        <begin position="453"/>
        <end position="501"/>
    </location>
</feature>
<feature type="region of interest" description="Disordered" evidence="1">
    <location>
        <begin position="19"/>
        <end position="47"/>
    </location>
</feature>
<keyword evidence="3" id="KW-1185">Reference proteome</keyword>
<evidence type="ECO:0000256" key="1">
    <source>
        <dbReference type="SAM" id="MobiDB-lite"/>
    </source>
</evidence>
<feature type="compositionally biased region" description="Gly residues" evidence="1">
    <location>
        <begin position="378"/>
        <end position="397"/>
    </location>
</feature>
<dbReference type="EMBL" id="JAFCMP010000204">
    <property type="protein sequence ID" value="KAG5183486.1"/>
    <property type="molecule type" value="Genomic_DNA"/>
</dbReference>